<dbReference type="EMBL" id="HBFM01025315">
    <property type="protein sequence ID" value="CAD8783044.1"/>
    <property type="molecule type" value="Transcribed_RNA"/>
</dbReference>
<gene>
    <name evidence="1" type="ORF">PPAR00522_LOCUS16389</name>
</gene>
<dbReference type="AlphaFoldDB" id="A0A7S0YQT6"/>
<name>A0A7S0YQT6_9CHLO</name>
<reference evidence="1" key="1">
    <citation type="submission" date="2021-01" db="EMBL/GenBank/DDBJ databases">
        <authorList>
            <person name="Corre E."/>
            <person name="Pelletier E."/>
            <person name="Niang G."/>
            <person name="Scheremetjew M."/>
            <person name="Finn R."/>
            <person name="Kale V."/>
            <person name="Holt S."/>
            <person name="Cochrane G."/>
            <person name="Meng A."/>
            <person name="Brown T."/>
            <person name="Cohen L."/>
        </authorList>
    </citation>
    <scope>NUCLEOTIDE SEQUENCE</scope>
    <source>
        <strain evidence="1">SAG 63-3</strain>
    </source>
</reference>
<evidence type="ECO:0000313" key="1">
    <source>
        <dbReference type="EMBL" id="CAD8783044.1"/>
    </source>
</evidence>
<organism evidence="1">
    <name type="scientific">Polytomella parva</name>
    <dbReference type="NCBI Taxonomy" id="51329"/>
    <lineage>
        <taxon>Eukaryota</taxon>
        <taxon>Viridiplantae</taxon>
        <taxon>Chlorophyta</taxon>
        <taxon>core chlorophytes</taxon>
        <taxon>Chlorophyceae</taxon>
        <taxon>CS clade</taxon>
        <taxon>Chlamydomonadales</taxon>
        <taxon>Chlamydomonadaceae</taxon>
        <taxon>Polytomella</taxon>
    </lineage>
</organism>
<proteinExistence type="predicted"/>
<sequence>MSHPKYVEVTRFYKDVGRAWPQNEKPNYPFLGISKYSTSGEIGFNVSANEVNKNHHLKYNIGTVGAKEEKENVFLKLPGVTFNQSKYDQFVTKAAVLKAQTSLVRTKSNRANSPPPISK</sequence>
<protein>
    <submittedName>
        <fullName evidence="1">Uncharacterized protein</fullName>
    </submittedName>
</protein>
<accession>A0A7S0YQT6</accession>